<accession>A0AAV7FY89</accession>
<dbReference type="EMBL" id="JAGFBR010000019">
    <property type="protein sequence ID" value="KAH0448382.1"/>
    <property type="molecule type" value="Genomic_DNA"/>
</dbReference>
<proteinExistence type="predicted"/>
<sequence>MGRRGERKPAAPREVDRLRWFAWGGASNDSLVRFSVRSEVAPGARREGNDISPLTACSVASSAPSWLFDFTPSTTFPSCRIGSYDILIGSNNGSSLAVKVTFSFRALLRLNPLKSTEPRDLVNPGFKP</sequence>
<evidence type="ECO:0000313" key="2">
    <source>
        <dbReference type="Proteomes" id="UP000775213"/>
    </source>
</evidence>
<gene>
    <name evidence="1" type="ORF">IEQ34_022182</name>
</gene>
<name>A0AAV7FY89_DENCH</name>
<protein>
    <submittedName>
        <fullName evidence="1">Uncharacterized protein</fullName>
    </submittedName>
</protein>
<comment type="caution">
    <text evidence="1">The sequence shown here is derived from an EMBL/GenBank/DDBJ whole genome shotgun (WGS) entry which is preliminary data.</text>
</comment>
<dbReference type="AlphaFoldDB" id="A0AAV7FY89"/>
<reference evidence="1 2" key="1">
    <citation type="journal article" date="2021" name="Hortic Res">
        <title>Chromosome-scale assembly of the Dendrobium chrysotoxum genome enhances the understanding of orchid evolution.</title>
        <authorList>
            <person name="Zhang Y."/>
            <person name="Zhang G.Q."/>
            <person name="Zhang D."/>
            <person name="Liu X.D."/>
            <person name="Xu X.Y."/>
            <person name="Sun W.H."/>
            <person name="Yu X."/>
            <person name="Zhu X."/>
            <person name="Wang Z.W."/>
            <person name="Zhao X."/>
            <person name="Zhong W.Y."/>
            <person name="Chen H."/>
            <person name="Yin W.L."/>
            <person name="Huang T."/>
            <person name="Niu S.C."/>
            <person name="Liu Z.J."/>
        </authorList>
    </citation>
    <scope>NUCLEOTIDE SEQUENCE [LARGE SCALE GENOMIC DNA]</scope>
    <source>
        <strain evidence="1">Lindl</strain>
    </source>
</reference>
<dbReference type="Proteomes" id="UP000775213">
    <property type="component" value="Unassembled WGS sequence"/>
</dbReference>
<organism evidence="1 2">
    <name type="scientific">Dendrobium chrysotoxum</name>
    <name type="common">Orchid</name>
    <dbReference type="NCBI Taxonomy" id="161865"/>
    <lineage>
        <taxon>Eukaryota</taxon>
        <taxon>Viridiplantae</taxon>
        <taxon>Streptophyta</taxon>
        <taxon>Embryophyta</taxon>
        <taxon>Tracheophyta</taxon>
        <taxon>Spermatophyta</taxon>
        <taxon>Magnoliopsida</taxon>
        <taxon>Liliopsida</taxon>
        <taxon>Asparagales</taxon>
        <taxon>Orchidaceae</taxon>
        <taxon>Epidendroideae</taxon>
        <taxon>Malaxideae</taxon>
        <taxon>Dendrobiinae</taxon>
        <taxon>Dendrobium</taxon>
    </lineage>
</organism>
<evidence type="ECO:0000313" key="1">
    <source>
        <dbReference type="EMBL" id="KAH0448382.1"/>
    </source>
</evidence>
<keyword evidence="2" id="KW-1185">Reference proteome</keyword>